<evidence type="ECO:0000256" key="8">
    <source>
        <dbReference type="ARBA" id="ARBA00023118"/>
    </source>
</evidence>
<proteinExistence type="inferred from homology"/>
<evidence type="ECO:0000256" key="5">
    <source>
        <dbReference type="ARBA" id="ARBA00022759"/>
    </source>
</evidence>
<evidence type="ECO:0000256" key="6">
    <source>
        <dbReference type="ARBA" id="ARBA00022801"/>
    </source>
</evidence>
<evidence type="ECO:0000256" key="2">
    <source>
        <dbReference type="ARBA" id="ARBA00009959"/>
    </source>
</evidence>
<dbReference type="NCBIfam" id="TIGR01573">
    <property type="entry name" value="cas2"/>
    <property type="match status" value="1"/>
</dbReference>
<dbReference type="InterPro" id="IPR019199">
    <property type="entry name" value="Virulence_VapD/CRISPR_Cas2"/>
</dbReference>
<dbReference type="RefSeq" id="WP_134711646.1">
    <property type="nucleotide sequence ID" value="NZ_CP119081.1"/>
</dbReference>
<dbReference type="GeneID" id="97031080"/>
<dbReference type="GO" id="GO:0016787">
    <property type="term" value="F:hydrolase activity"/>
    <property type="evidence" value="ECO:0007669"/>
    <property type="project" value="UniProtKB-KW"/>
</dbReference>
<dbReference type="InterPro" id="IPR021127">
    <property type="entry name" value="CRISPR_associated_Cas2"/>
</dbReference>
<dbReference type="PANTHER" id="PTHR34405:SF3">
    <property type="entry name" value="CRISPR-ASSOCIATED ENDORIBONUCLEASE CAS2 3"/>
    <property type="match status" value="1"/>
</dbReference>
<name>A0A4R9C1M7_9FIRM</name>
<gene>
    <name evidence="9 10" type="primary">cas2</name>
    <name evidence="10" type="ORF">EQF91_04865</name>
</gene>
<comment type="function">
    <text evidence="9">CRISPR (clustered regularly interspaced short palindromic repeat), is an adaptive immune system that provides protection against mobile genetic elements (viruses, transposable elements and conjugative plasmids). CRISPR clusters contain sequences complementary to antecedent mobile elements and target invading nucleic acids. CRISPR clusters are transcribed and processed into CRISPR RNA (crRNA). Functions as a ssRNA-specific endoribonuclease. Involved in the integration of spacer DNA into the CRISPR cassette.</text>
</comment>
<comment type="subunit">
    <text evidence="9">Homodimer, forms a heterotetramer with a Cas1 homodimer.</text>
</comment>
<dbReference type="OrthoDB" id="9798176at2"/>
<dbReference type="GO" id="GO:0051607">
    <property type="term" value="P:defense response to virus"/>
    <property type="evidence" value="ECO:0007669"/>
    <property type="project" value="UniProtKB-UniRule"/>
</dbReference>
<dbReference type="GO" id="GO:0046872">
    <property type="term" value="F:metal ion binding"/>
    <property type="evidence" value="ECO:0007669"/>
    <property type="project" value="UniProtKB-UniRule"/>
</dbReference>
<dbReference type="AlphaFoldDB" id="A0A4R9C1M7"/>
<evidence type="ECO:0000313" key="10">
    <source>
        <dbReference type="EMBL" id="TFF65967.1"/>
    </source>
</evidence>
<keyword evidence="7 9" id="KW-0460">Magnesium</keyword>
<dbReference type="SUPFAM" id="SSF143430">
    <property type="entry name" value="TTP0101/SSO1404-like"/>
    <property type="match status" value="1"/>
</dbReference>
<evidence type="ECO:0000256" key="7">
    <source>
        <dbReference type="ARBA" id="ARBA00022842"/>
    </source>
</evidence>
<feature type="binding site" evidence="9">
    <location>
        <position position="7"/>
    </location>
    <ligand>
        <name>Mg(2+)</name>
        <dbReference type="ChEBI" id="CHEBI:18420"/>
        <note>catalytic</note>
    </ligand>
</feature>
<dbReference type="PANTHER" id="PTHR34405">
    <property type="entry name" value="CRISPR-ASSOCIATED ENDORIBONUCLEASE CAS2"/>
    <property type="match status" value="1"/>
</dbReference>
<comment type="cofactor">
    <cofactor evidence="1 9">
        <name>Mg(2+)</name>
        <dbReference type="ChEBI" id="CHEBI:18420"/>
    </cofactor>
</comment>
<evidence type="ECO:0000256" key="3">
    <source>
        <dbReference type="ARBA" id="ARBA00022722"/>
    </source>
</evidence>
<dbReference type="CDD" id="cd09725">
    <property type="entry name" value="Cas2_I_II_III"/>
    <property type="match status" value="1"/>
</dbReference>
<dbReference type="GO" id="GO:0004521">
    <property type="term" value="F:RNA endonuclease activity"/>
    <property type="evidence" value="ECO:0007669"/>
    <property type="project" value="InterPro"/>
</dbReference>
<dbReference type="EMBL" id="SCFR01000014">
    <property type="protein sequence ID" value="TFF65967.1"/>
    <property type="molecule type" value="Genomic_DNA"/>
</dbReference>
<evidence type="ECO:0000313" key="11">
    <source>
        <dbReference type="Proteomes" id="UP000297454"/>
    </source>
</evidence>
<evidence type="ECO:0000256" key="1">
    <source>
        <dbReference type="ARBA" id="ARBA00001946"/>
    </source>
</evidence>
<dbReference type="EC" id="3.1.-.-" evidence="9"/>
<dbReference type="Gene3D" id="3.30.70.240">
    <property type="match status" value="1"/>
</dbReference>
<accession>A0A4R9C1M7</accession>
<evidence type="ECO:0000256" key="4">
    <source>
        <dbReference type="ARBA" id="ARBA00022723"/>
    </source>
</evidence>
<dbReference type="HAMAP" id="MF_01471">
    <property type="entry name" value="Cas2"/>
    <property type="match status" value="1"/>
</dbReference>
<organism evidence="10 11">
    <name type="scientific">Helcococcus ovis</name>
    <dbReference type="NCBI Taxonomy" id="72026"/>
    <lineage>
        <taxon>Bacteria</taxon>
        <taxon>Bacillati</taxon>
        <taxon>Bacillota</taxon>
        <taxon>Tissierellia</taxon>
        <taxon>Tissierellales</taxon>
        <taxon>Peptoniphilaceae</taxon>
        <taxon>Helcococcus</taxon>
    </lineage>
</organism>
<keyword evidence="3 9" id="KW-0540">Nuclease</keyword>
<protein>
    <recommendedName>
        <fullName evidence="9">CRISPR-associated endoribonuclease Cas2</fullName>
        <ecNumber evidence="9">3.1.-.-</ecNumber>
    </recommendedName>
</protein>
<dbReference type="Proteomes" id="UP000297454">
    <property type="component" value="Unassembled WGS sequence"/>
</dbReference>
<dbReference type="Pfam" id="PF09827">
    <property type="entry name" value="CRISPR_Cas2"/>
    <property type="match status" value="1"/>
</dbReference>
<comment type="similarity">
    <text evidence="2 9">Belongs to the CRISPR-associated endoribonuclease Cas2 protein family.</text>
</comment>
<keyword evidence="8 9" id="KW-0051">Antiviral defense</keyword>
<keyword evidence="6 9" id="KW-0378">Hydrolase</keyword>
<sequence length="89" mass="10661">MIFVSYDIKDDKVRTKFSKYLSKYGYRIQYSIFCVKNSERILNLVKSDIENKFKKLFKESDSVMIYKVDKDSIINYGYPIHENDDIIIV</sequence>
<comment type="caution">
    <text evidence="10">The sequence shown here is derived from an EMBL/GenBank/DDBJ whole genome shotgun (WGS) entry which is preliminary data.</text>
</comment>
<keyword evidence="11" id="KW-1185">Reference proteome</keyword>
<reference evidence="10 11" key="1">
    <citation type="submission" date="2019-01" db="EMBL/GenBank/DDBJ databases">
        <title>Draft Genome Sequences of Helcococcus ovis Strains Isolated from the Uterus and Vagina of Dairy Cows with Metritis.</title>
        <authorList>
            <person name="Cunha F."/>
            <person name="Jeon S.J."/>
            <person name="Kutzer P."/>
            <person name="Galvao K.N."/>
        </authorList>
    </citation>
    <scope>NUCLEOTIDE SEQUENCE [LARGE SCALE GENOMIC DNA]</scope>
    <source>
        <strain evidence="10 11">KG-37</strain>
    </source>
</reference>
<keyword evidence="5 9" id="KW-0255">Endonuclease</keyword>
<dbReference type="GO" id="GO:0043571">
    <property type="term" value="P:maintenance of CRISPR repeat elements"/>
    <property type="evidence" value="ECO:0007669"/>
    <property type="project" value="UniProtKB-UniRule"/>
</dbReference>
<evidence type="ECO:0000256" key="9">
    <source>
        <dbReference type="HAMAP-Rule" id="MF_01471"/>
    </source>
</evidence>
<keyword evidence="4 9" id="KW-0479">Metal-binding</keyword>